<reference evidence="1 2" key="1">
    <citation type="submission" date="2016-04" db="EMBL/GenBank/DDBJ databases">
        <title>Draft Genome Sequences of Staphylococcus capitis Strain H36, S. capitis Strain H65, S. cohnii Strain H62, S. hominis Strain H69, Mycobacterium iranicum Strain H39, Plantibacter sp. Strain H53, Pseudomonas oryzihabitans Strain H72, and Microbacterium sp. Strain H83, isolated from residential settings.</title>
        <authorList>
            <person name="Lymperopoulou D."/>
            <person name="Adams R.I."/>
            <person name="Lindow S."/>
            <person name="Coil D.A."/>
            <person name="Jospin G."/>
            <person name="Eisen J.A."/>
        </authorList>
    </citation>
    <scope>NUCLEOTIDE SEQUENCE [LARGE SCALE GENOMIC DNA]</scope>
    <source>
        <strain evidence="1 2">H39</strain>
    </source>
</reference>
<evidence type="ECO:0000313" key="1">
    <source>
        <dbReference type="EMBL" id="OAN36856.1"/>
    </source>
</evidence>
<name>A0A178LTU9_MYCIR</name>
<sequence>MPFVFATIAGCSNLGPVSAAPISPALNGTYQAVSNGDFAKTDGVYRDLPSVVSTWTIESTCVDVQTCTGRVSSDQGWTADMYYQTQSWRLRRTLPDWQGCPDGTRSTGFQLFFFYPYSGNEFEPGSPLLVGEDITTGRPGACGRGYPVEIRLPFRLTKIT</sequence>
<evidence type="ECO:0000313" key="2">
    <source>
        <dbReference type="Proteomes" id="UP000078396"/>
    </source>
</evidence>
<dbReference type="AlphaFoldDB" id="A0A178LTU9"/>
<comment type="caution">
    <text evidence="1">The sequence shown here is derived from an EMBL/GenBank/DDBJ whole genome shotgun (WGS) entry which is preliminary data.</text>
</comment>
<gene>
    <name evidence="1" type="ORF">A4X20_06630</name>
</gene>
<proteinExistence type="predicted"/>
<organism evidence="1 2">
    <name type="scientific">Mycolicibacterium iranicum</name>
    <name type="common">Mycobacterium iranicum</name>
    <dbReference type="NCBI Taxonomy" id="912594"/>
    <lineage>
        <taxon>Bacteria</taxon>
        <taxon>Bacillati</taxon>
        <taxon>Actinomycetota</taxon>
        <taxon>Actinomycetes</taxon>
        <taxon>Mycobacteriales</taxon>
        <taxon>Mycobacteriaceae</taxon>
        <taxon>Mycolicibacterium</taxon>
    </lineage>
</organism>
<dbReference type="EMBL" id="LWCS01000032">
    <property type="protein sequence ID" value="OAN36856.1"/>
    <property type="molecule type" value="Genomic_DNA"/>
</dbReference>
<protein>
    <submittedName>
        <fullName evidence="1">Uncharacterized protein</fullName>
    </submittedName>
</protein>
<accession>A0A178LTU9</accession>
<dbReference type="Proteomes" id="UP000078396">
    <property type="component" value="Unassembled WGS sequence"/>
</dbReference>